<reference evidence="1 2" key="1">
    <citation type="journal article" date="2019" name="Int. J. Syst. Evol. Microbiol.">
        <title>The Global Catalogue of Microorganisms (GCM) 10K type strain sequencing project: providing services to taxonomists for standard genome sequencing and annotation.</title>
        <authorList>
            <consortium name="The Broad Institute Genomics Platform"/>
            <consortium name="The Broad Institute Genome Sequencing Center for Infectious Disease"/>
            <person name="Wu L."/>
            <person name="Ma J."/>
        </authorList>
    </citation>
    <scope>NUCLEOTIDE SEQUENCE [LARGE SCALE GENOMIC DNA]</scope>
    <source>
        <strain evidence="1 2">CGMCC 1.12720</strain>
    </source>
</reference>
<organism evidence="1 2">
    <name type="scientific">Hymenobacter qilianensis</name>
    <dbReference type="NCBI Taxonomy" id="1385715"/>
    <lineage>
        <taxon>Bacteria</taxon>
        <taxon>Pseudomonadati</taxon>
        <taxon>Bacteroidota</taxon>
        <taxon>Cytophagia</taxon>
        <taxon>Cytophagales</taxon>
        <taxon>Hymenobacteraceae</taxon>
        <taxon>Hymenobacter</taxon>
    </lineage>
</organism>
<evidence type="ECO:0000313" key="1">
    <source>
        <dbReference type="EMBL" id="GGF56745.1"/>
    </source>
</evidence>
<comment type="caution">
    <text evidence="1">The sequence shown here is derived from an EMBL/GenBank/DDBJ whole genome shotgun (WGS) entry which is preliminary data.</text>
</comment>
<proteinExistence type="predicted"/>
<sequence>MSAARLRPTMELPVHGARLRPWQLSDAQSLSTHGNSRAIWLNLRDRFPNPYTLTDAEHHLRFVLSPEGMTDVHLCIEVDGEAAGSISILFKQDVNRRSAEIGYFLGQQFWGRGITTAAVVALTEYAFANFDLCRLYAVVFAPNVASARVLQKAGYELEARLHRSITKDGQTMDSLLFAMVK</sequence>
<evidence type="ECO:0000313" key="2">
    <source>
        <dbReference type="Proteomes" id="UP000605392"/>
    </source>
</evidence>
<gene>
    <name evidence="1" type="ORF">GCM10011375_09870</name>
</gene>
<protein>
    <submittedName>
        <fullName evidence="1">N-acetyltransferase</fullName>
    </submittedName>
</protein>
<dbReference type="EMBL" id="BMFN01000001">
    <property type="protein sequence ID" value="GGF56745.1"/>
    <property type="molecule type" value="Genomic_DNA"/>
</dbReference>
<keyword evidence="2" id="KW-1185">Reference proteome</keyword>
<name>A0ACB5PNL1_9BACT</name>
<dbReference type="Proteomes" id="UP000605392">
    <property type="component" value="Unassembled WGS sequence"/>
</dbReference>
<accession>A0ACB5PNL1</accession>